<name>A0ABD2MR85_9CUCU</name>
<feature type="compositionally biased region" description="Basic residues" evidence="1">
    <location>
        <begin position="26"/>
        <end position="41"/>
    </location>
</feature>
<organism evidence="2 3">
    <name type="scientific">Cryptolaemus montrouzieri</name>
    <dbReference type="NCBI Taxonomy" id="559131"/>
    <lineage>
        <taxon>Eukaryota</taxon>
        <taxon>Metazoa</taxon>
        <taxon>Ecdysozoa</taxon>
        <taxon>Arthropoda</taxon>
        <taxon>Hexapoda</taxon>
        <taxon>Insecta</taxon>
        <taxon>Pterygota</taxon>
        <taxon>Neoptera</taxon>
        <taxon>Endopterygota</taxon>
        <taxon>Coleoptera</taxon>
        <taxon>Polyphaga</taxon>
        <taxon>Cucujiformia</taxon>
        <taxon>Coccinelloidea</taxon>
        <taxon>Coccinellidae</taxon>
        <taxon>Scymninae</taxon>
        <taxon>Scymnini</taxon>
        <taxon>Cryptolaemus</taxon>
    </lineage>
</organism>
<comment type="caution">
    <text evidence="2">The sequence shown here is derived from an EMBL/GenBank/DDBJ whole genome shotgun (WGS) entry which is preliminary data.</text>
</comment>
<accession>A0ABD2MR85</accession>
<evidence type="ECO:0000313" key="2">
    <source>
        <dbReference type="EMBL" id="KAL3268908.1"/>
    </source>
</evidence>
<gene>
    <name evidence="2" type="ORF">HHI36_007995</name>
</gene>
<feature type="region of interest" description="Disordered" evidence="1">
    <location>
        <begin position="71"/>
        <end position="93"/>
    </location>
</feature>
<feature type="compositionally biased region" description="Basic and acidic residues" evidence="1">
    <location>
        <begin position="43"/>
        <end position="54"/>
    </location>
</feature>
<keyword evidence="3" id="KW-1185">Reference proteome</keyword>
<evidence type="ECO:0000313" key="3">
    <source>
        <dbReference type="Proteomes" id="UP001516400"/>
    </source>
</evidence>
<proteinExistence type="predicted"/>
<feature type="region of interest" description="Disordered" evidence="1">
    <location>
        <begin position="1"/>
        <end position="54"/>
    </location>
</feature>
<evidence type="ECO:0000256" key="1">
    <source>
        <dbReference type="SAM" id="MobiDB-lite"/>
    </source>
</evidence>
<dbReference type="AlphaFoldDB" id="A0ABD2MR85"/>
<dbReference type="EMBL" id="JABFTP020000021">
    <property type="protein sequence ID" value="KAL3268908.1"/>
    <property type="molecule type" value="Genomic_DNA"/>
</dbReference>
<dbReference type="Proteomes" id="UP001516400">
    <property type="component" value="Unassembled WGS sequence"/>
</dbReference>
<feature type="compositionally biased region" description="Polar residues" evidence="1">
    <location>
        <begin position="75"/>
        <end position="86"/>
    </location>
</feature>
<reference evidence="2 3" key="1">
    <citation type="journal article" date="2021" name="BMC Biol.">
        <title>Horizontally acquired antibacterial genes associated with adaptive radiation of ladybird beetles.</title>
        <authorList>
            <person name="Li H.S."/>
            <person name="Tang X.F."/>
            <person name="Huang Y.H."/>
            <person name="Xu Z.Y."/>
            <person name="Chen M.L."/>
            <person name="Du X.Y."/>
            <person name="Qiu B.Y."/>
            <person name="Chen P.T."/>
            <person name="Zhang W."/>
            <person name="Slipinski A."/>
            <person name="Escalona H.E."/>
            <person name="Waterhouse R.M."/>
            <person name="Zwick A."/>
            <person name="Pang H."/>
        </authorList>
    </citation>
    <scope>NUCLEOTIDE SEQUENCE [LARGE SCALE GENOMIC DNA]</scope>
    <source>
        <strain evidence="2">SYSU2018</strain>
    </source>
</reference>
<protein>
    <submittedName>
        <fullName evidence="2">Uncharacterized protein</fullName>
    </submittedName>
</protein>
<sequence>MSDPAGKSSQKNTDDSTDDDPSFKKPSNRKRKKKVMKKTNNKKVNDNKTPEREIPHLELQNKIQNKDEIEHTETETINSKQIASTSKGRHTRQDNLEVGSQTNTYVKTNIKNYSTRMHEISCKTCGTSTECDFSKYKEERLYIKNEISVRSKALQDPNFPNKELISEYLTCKDEVSSINLKWTQPDLIYK</sequence>